<keyword evidence="1" id="KW-0812">Transmembrane</keyword>
<keyword evidence="3" id="KW-1185">Reference proteome</keyword>
<dbReference type="RefSeq" id="WP_166224455.1">
    <property type="nucleotide sequence ID" value="NZ_CP049801.1"/>
</dbReference>
<dbReference type="InterPro" id="IPR014509">
    <property type="entry name" value="YjdF-like"/>
</dbReference>
<feature type="transmembrane region" description="Helical" evidence="1">
    <location>
        <begin position="59"/>
        <end position="80"/>
    </location>
</feature>
<evidence type="ECO:0000313" key="3">
    <source>
        <dbReference type="Proteomes" id="UP000502297"/>
    </source>
</evidence>
<protein>
    <submittedName>
        <fullName evidence="2">DUF2238 domain-containing protein</fullName>
    </submittedName>
</protein>
<dbReference type="Pfam" id="PF09997">
    <property type="entry name" value="DUF2238"/>
    <property type="match status" value="1"/>
</dbReference>
<dbReference type="EMBL" id="CP049801">
    <property type="protein sequence ID" value="QIO06371.1"/>
    <property type="molecule type" value="Genomic_DNA"/>
</dbReference>
<proteinExistence type="predicted"/>
<keyword evidence="1" id="KW-1133">Transmembrane helix</keyword>
<name>A0A6G8RWY4_9GAMM</name>
<feature type="transmembrane region" description="Helical" evidence="1">
    <location>
        <begin position="35"/>
        <end position="52"/>
    </location>
</feature>
<organism evidence="2 3">
    <name type="scientific">Acinetobacter shaoyimingii</name>
    <dbReference type="NCBI Taxonomy" id="2715164"/>
    <lineage>
        <taxon>Bacteria</taxon>
        <taxon>Pseudomonadati</taxon>
        <taxon>Pseudomonadota</taxon>
        <taxon>Gammaproteobacteria</taxon>
        <taxon>Moraxellales</taxon>
        <taxon>Moraxellaceae</taxon>
        <taxon>Acinetobacter</taxon>
    </lineage>
</organism>
<keyword evidence="1" id="KW-0472">Membrane</keyword>
<gene>
    <name evidence="2" type="ORF">G8E00_10615</name>
</gene>
<evidence type="ECO:0000313" key="2">
    <source>
        <dbReference type="EMBL" id="QIO06371.1"/>
    </source>
</evidence>
<sequence length="210" mass="24402">MIYYKLTRKHWLSLAVLAICIIIASIQPLEYPSYMLHQIGTLLMLIALFVCLKKIGLTLSSFVLYLGFLVIHVLGAHYLYSYVPYNEWFIEYLSFDLNQAMGWTRNMYDRLVHLAYGLLLYPFFLRLFQVWLPTLKPYVLFLLTVQFVMATSLIYEWIEWLIAIGLSPEEAENYNGQQGDAWDAHKDMLIATFGAIVTGILMLIKQKPNA</sequence>
<dbReference type="Proteomes" id="UP000502297">
    <property type="component" value="Chromosome"/>
</dbReference>
<accession>A0A6G8RWY4</accession>
<dbReference type="AlphaFoldDB" id="A0A6G8RWY4"/>
<feature type="transmembrane region" description="Helical" evidence="1">
    <location>
        <begin position="111"/>
        <end position="132"/>
    </location>
</feature>
<dbReference type="KEGG" id="asha:G8E00_10615"/>
<evidence type="ECO:0000256" key="1">
    <source>
        <dbReference type="SAM" id="Phobius"/>
    </source>
</evidence>
<feature type="transmembrane region" description="Helical" evidence="1">
    <location>
        <begin position="139"/>
        <end position="158"/>
    </location>
</feature>
<reference evidence="2 3" key="1">
    <citation type="submission" date="2020-03" db="EMBL/GenBank/DDBJ databases">
        <authorList>
            <person name="Zhu W."/>
        </authorList>
    </citation>
    <scope>NUCLEOTIDE SEQUENCE [LARGE SCALE GENOMIC DNA]</scope>
    <source>
        <strain evidence="2 3">323-1</strain>
    </source>
</reference>
<feature type="transmembrane region" description="Helical" evidence="1">
    <location>
        <begin position="12"/>
        <end position="29"/>
    </location>
</feature>
<feature type="transmembrane region" description="Helical" evidence="1">
    <location>
        <begin position="188"/>
        <end position="204"/>
    </location>
</feature>